<feature type="region of interest" description="Disordered" evidence="1">
    <location>
        <begin position="294"/>
        <end position="330"/>
    </location>
</feature>
<proteinExistence type="predicted"/>
<feature type="compositionally biased region" description="Polar residues" evidence="1">
    <location>
        <begin position="14"/>
        <end position="26"/>
    </location>
</feature>
<feature type="compositionally biased region" description="Acidic residues" evidence="1">
    <location>
        <begin position="94"/>
        <end position="115"/>
    </location>
</feature>
<dbReference type="AlphaFoldDB" id="A0A8J5ZU33"/>
<reference evidence="2" key="1">
    <citation type="journal article" date="2021" name="Evol. Appl.">
        <title>The genome of the Pyrenean desman and the effects of bottlenecks and inbreeding on the genomic landscape of an endangered species.</title>
        <authorList>
            <person name="Escoda L."/>
            <person name="Castresana J."/>
        </authorList>
    </citation>
    <scope>NUCLEOTIDE SEQUENCE</scope>
    <source>
        <strain evidence="2">IBE-C5619</strain>
    </source>
</reference>
<feature type="region of interest" description="Disordered" evidence="1">
    <location>
        <begin position="14"/>
        <end position="150"/>
    </location>
</feature>
<name>A0A8J5ZU33_GALPY</name>
<sequence>MLALSLVLNEQQVGSAGWATGNSESWQGDGAAGCTDSRGCGSGPLLPRETVHPPLVPDTFSRRHTSPPRQPRAAARSLHASLLRSRAGEGRPEEEQEEQEEEEEAEEEEEEEEEEARGRRQAGRAHTPRDAPRVRAAQRAQSRLRPRGPGCPMLCSMANSGCLLLSNSGSMLPHSVPCPPAFLYLQQGCLRGPGEQVHLAQALHMGNRALNDVSRKEREGGERSRLLMGAVQAGDGFGSSPAQLALTPPGTEPRDQDPAPLSAVPGERSPIGPAPAGADVPCPMRELDRALGSTGTATEKMQGHLEPPASQGQGYSSVDRPPGPAVPRPLASLQMGQAELETCVLGPCWVKTGLLPAVRGPPCPLAPACRDAQSTHSCDDGCWSGVSQEPRPRASSLVARGGVLLREEKAAASAQPGNSLCRGLREEFSTHTPSHASRRLARLTALSCSVQPGHPSCCTAGLSFSRPSPERFPFQRCRRGAGSGTEVQARPLASPHPLPRRSLPRVPMSTPGGPTSIPGRAGPGSQAVAVAALYGRCGILGNEIFTGSGPGSWRGGHRRPGSRDGWAQLLVPERGPRSSLAPVCLCLQGQQQSVRPAGCVREPGRAAVMLAEPLANQPTASSGHPLRSVPRGGAAPMGACRGCGVRPPLPPQLRAVLARAGRARSPWNELSRAQAQCPVEPKEVQTIARKPGTWAGCGLRPCPCEALAGLTAGAGEALSRRRT</sequence>
<feature type="region of interest" description="Disordered" evidence="1">
    <location>
        <begin position="233"/>
        <end position="281"/>
    </location>
</feature>
<protein>
    <submittedName>
        <fullName evidence="2">Uncharacterized protein</fullName>
    </submittedName>
</protein>
<accession>A0A8J5ZU33</accession>
<dbReference type="Proteomes" id="UP000700334">
    <property type="component" value="Unassembled WGS sequence"/>
</dbReference>
<feature type="region of interest" description="Disordered" evidence="1">
    <location>
        <begin position="480"/>
        <end position="522"/>
    </location>
</feature>
<evidence type="ECO:0000313" key="3">
    <source>
        <dbReference type="Proteomes" id="UP000700334"/>
    </source>
</evidence>
<evidence type="ECO:0000256" key="1">
    <source>
        <dbReference type="SAM" id="MobiDB-lite"/>
    </source>
</evidence>
<evidence type="ECO:0000313" key="2">
    <source>
        <dbReference type="EMBL" id="KAG8507493.1"/>
    </source>
</evidence>
<comment type="caution">
    <text evidence="2">The sequence shown here is derived from an EMBL/GenBank/DDBJ whole genome shotgun (WGS) entry which is preliminary data.</text>
</comment>
<organism evidence="2 3">
    <name type="scientific">Galemys pyrenaicus</name>
    <name type="common">Iberian desman</name>
    <name type="synonym">Pyrenean desman</name>
    <dbReference type="NCBI Taxonomy" id="202257"/>
    <lineage>
        <taxon>Eukaryota</taxon>
        <taxon>Metazoa</taxon>
        <taxon>Chordata</taxon>
        <taxon>Craniata</taxon>
        <taxon>Vertebrata</taxon>
        <taxon>Euteleostomi</taxon>
        <taxon>Mammalia</taxon>
        <taxon>Eutheria</taxon>
        <taxon>Laurasiatheria</taxon>
        <taxon>Eulipotyphla</taxon>
        <taxon>Talpidae</taxon>
        <taxon>Galemys</taxon>
    </lineage>
</organism>
<feature type="compositionally biased region" description="Low complexity" evidence="1">
    <location>
        <begin position="72"/>
        <end position="85"/>
    </location>
</feature>
<keyword evidence="3" id="KW-1185">Reference proteome</keyword>
<gene>
    <name evidence="2" type="ORF">J0S82_013195</name>
</gene>
<dbReference type="EMBL" id="JAGFMF010012102">
    <property type="protein sequence ID" value="KAG8507493.1"/>
    <property type="molecule type" value="Genomic_DNA"/>
</dbReference>